<dbReference type="EMBL" id="JAPQKT010000006">
    <property type="protein sequence ID" value="KAJ5227586.1"/>
    <property type="molecule type" value="Genomic_DNA"/>
</dbReference>
<reference evidence="2" key="1">
    <citation type="submission" date="2022-11" db="EMBL/GenBank/DDBJ databases">
        <authorList>
            <person name="Petersen C."/>
        </authorList>
    </citation>
    <scope>NUCLEOTIDE SEQUENCE</scope>
    <source>
        <strain evidence="2">IBT 23319</strain>
    </source>
</reference>
<name>A0A9W9TLT9_PENCI</name>
<accession>A0A9W9TLT9</accession>
<proteinExistence type="predicted"/>
<evidence type="ECO:0000313" key="3">
    <source>
        <dbReference type="Proteomes" id="UP001147733"/>
    </source>
</evidence>
<comment type="caution">
    <text evidence="2">The sequence shown here is derived from an EMBL/GenBank/DDBJ whole genome shotgun (WGS) entry which is preliminary data.</text>
</comment>
<feature type="region of interest" description="Disordered" evidence="1">
    <location>
        <begin position="67"/>
        <end position="86"/>
    </location>
</feature>
<dbReference type="GeneID" id="81385677"/>
<gene>
    <name evidence="2" type="ORF">N7469_007592</name>
</gene>
<dbReference type="RefSeq" id="XP_056499951.1">
    <property type="nucleotide sequence ID" value="XM_056646510.1"/>
</dbReference>
<keyword evidence="3" id="KW-1185">Reference proteome</keyword>
<dbReference type="AlphaFoldDB" id="A0A9W9TLT9"/>
<evidence type="ECO:0000256" key="1">
    <source>
        <dbReference type="SAM" id="MobiDB-lite"/>
    </source>
</evidence>
<dbReference type="Proteomes" id="UP001147733">
    <property type="component" value="Unassembled WGS sequence"/>
</dbReference>
<organism evidence="2 3">
    <name type="scientific">Penicillium citrinum</name>
    <dbReference type="NCBI Taxonomy" id="5077"/>
    <lineage>
        <taxon>Eukaryota</taxon>
        <taxon>Fungi</taxon>
        <taxon>Dikarya</taxon>
        <taxon>Ascomycota</taxon>
        <taxon>Pezizomycotina</taxon>
        <taxon>Eurotiomycetes</taxon>
        <taxon>Eurotiomycetidae</taxon>
        <taxon>Eurotiales</taxon>
        <taxon>Aspergillaceae</taxon>
        <taxon>Penicillium</taxon>
    </lineage>
</organism>
<evidence type="ECO:0000313" key="2">
    <source>
        <dbReference type="EMBL" id="KAJ5227586.1"/>
    </source>
</evidence>
<protein>
    <submittedName>
        <fullName evidence="2">Uncharacterized protein</fullName>
    </submittedName>
</protein>
<reference evidence="2" key="2">
    <citation type="journal article" date="2023" name="IMA Fungus">
        <title>Comparative genomic study of the Penicillium genus elucidates a diverse pangenome and 15 lateral gene transfer events.</title>
        <authorList>
            <person name="Petersen C."/>
            <person name="Sorensen T."/>
            <person name="Nielsen M.R."/>
            <person name="Sondergaard T.E."/>
            <person name="Sorensen J.L."/>
            <person name="Fitzpatrick D.A."/>
            <person name="Frisvad J.C."/>
            <person name="Nielsen K.L."/>
        </authorList>
    </citation>
    <scope>NUCLEOTIDE SEQUENCE</scope>
    <source>
        <strain evidence="2">IBT 23319</strain>
    </source>
</reference>
<sequence length="86" mass="9450">MGRQLQFRELCHGNGHGQSLASNLYTLKILPILKILDTKDTKDPISSMDRTNPVTTSQSIHQEIAASPDNVAGVSMQEELEDDGIE</sequence>